<dbReference type="InterPro" id="IPR038821">
    <property type="entry name" value="CLE45-like"/>
</dbReference>
<dbReference type="EMBL" id="CAXHTB010000013">
    <property type="protein sequence ID" value="CAL0318250.1"/>
    <property type="molecule type" value="Genomic_DNA"/>
</dbReference>
<organism evidence="2 3">
    <name type="scientific">Lupinus luteus</name>
    <name type="common">European yellow lupine</name>
    <dbReference type="NCBI Taxonomy" id="3873"/>
    <lineage>
        <taxon>Eukaryota</taxon>
        <taxon>Viridiplantae</taxon>
        <taxon>Streptophyta</taxon>
        <taxon>Embryophyta</taxon>
        <taxon>Tracheophyta</taxon>
        <taxon>Spermatophyta</taxon>
        <taxon>Magnoliopsida</taxon>
        <taxon>eudicotyledons</taxon>
        <taxon>Gunneridae</taxon>
        <taxon>Pentapetalae</taxon>
        <taxon>rosids</taxon>
        <taxon>fabids</taxon>
        <taxon>Fabales</taxon>
        <taxon>Fabaceae</taxon>
        <taxon>Papilionoideae</taxon>
        <taxon>50 kb inversion clade</taxon>
        <taxon>genistoids sensu lato</taxon>
        <taxon>core genistoids</taxon>
        <taxon>Genisteae</taxon>
        <taxon>Lupinus</taxon>
    </lineage>
</organism>
<name>A0AAV1X970_LUPLU</name>
<dbReference type="Proteomes" id="UP001497480">
    <property type="component" value="Unassembled WGS sequence"/>
</dbReference>
<protein>
    <submittedName>
        <fullName evidence="2">Uncharacterized protein</fullName>
    </submittedName>
</protein>
<gene>
    <name evidence="2" type="ORF">LLUT_LOCUS19310</name>
</gene>
<dbReference type="AlphaFoldDB" id="A0AAV1X970"/>
<sequence>MAIQQERALGMTSLEIVLRQSQKDHRIMLQNQHTEKASGKELLNTKKNPTNVNGGFDPNQSSERRVRKGNNKGDGRYPDADDYFKSAINGCIVQTLLAITKRRRFLS</sequence>
<evidence type="ECO:0000256" key="1">
    <source>
        <dbReference type="SAM" id="MobiDB-lite"/>
    </source>
</evidence>
<proteinExistence type="predicted"/>
<comment type="caution">
    <text evidence="2">The sequence shown here is derived from an EMBL/GenBank/DDBJ whole genome shotgun (WGS) entry which is preliminary data.</text>
</comment>
<accession>A0AAV1X970</accession>
<dbReference type="PANTHER" id="PTHR36726:SF4">
    <property type="entry name" value="CLAVATA3_ESR (CLE)-RELATED PROTEIN 45"/>
    <property type="match status" value="1"/>
</dbReference>
<keyword evidence="3" id="KW-1185">Reference proteome</keyword>
<feature type="compositionally biased region" description="Polar residues" evidence="1">
    <location>
        <begin position="45"/>
        <end position="61"/>
    </location>
</feature>
<feature type="region of interest" description="Disordered" evidence="1">
    <location>
        <begin position="31"/>
        <end position="79"/>
    </location>
</feature>
<evidence type="ECO:0000313" key="3">
    <source>
        <dbReference type="Proteomes" id="UP001497480"/>
    </source>
</evidence>
<dbReference type="PANTHER" id="PTHR36726">
    <property type="entry name" value="CLAVATA3/ESR (CLE)-RELATED PROTEIN 45"/>
    <property type="match status" value="1"/>
</dbReference>
<evidence type="ECO:0000313" key="2">
    <source>
        <dbReference type="EMBL" id="CAL0318250.1"/>
    </source>
</evidence>
<reference evidence="2 3" key="1">
    <citation type="submission" date="2024-03" db="EMBL/GenBank/DDBJ databases">
        <authorList>
            <person name="Martinez-Hernandez J."/>
        </authorList>
    </citation>
    <scope>NUCLEOTIDE SEQUENCE [LARGE SCALE GENOMIC DNA]</scope>
</reference>